<evidence type="ECO:0000313" key="2">
    <source>
        <dbReference type="Proteomes" id="UP000672934"/>
    </source>
</evidence>
<dbReference type="EMBL" id="CAJPUY010000001">
    <property type="protein sequence ID" value="CAG2126941.1"/>
    <property type="molecule type" value="Genomic_DNA"/>
</dbReference>
<dbReference type="AlphaFoldDB" id="A0A916IQT6"/>
<keyword evidence="2" id="KW-1185">Reference proteome</keyword>
<sequence length="76" mass="8443">MPLPTNEQLVESLDNELMDLLYERLKLAAYLPVPNTPAEIHQAVQRMRGIAAIYRVPPEVGEAMALAIIEASRGRS</sequence>
<dbReference type="Proteomes" id="UP000672934">
    <property type="component" value="Unassembled WGS sequence"/>
</dbReference>
<organism evidence="1 2">
    <name type="scientific">Cupriavidus yeoncheonensis</name>
    <dbReference type="NCBI Taxonomy" id="1462994"/>
    <lineage>
        <taxon>Bacteria</taxon>
        <taxon>Pseudomonadati</taxon>
        <taxon>Pseudomonadota</taxon>
        <taxon>Betaproteobacteria</taxon>
        <taxon>Burkholderiales</taxon>
        <taxon>Burkholderiaceae</taxon>
        <taxon>Cupriavidus</taxon>
    </lineage>
</organism>
<gene>
    <name evidence="1" type="ORF">LMG31506_00249</name>
</gene>
<evidence type="ECO:0000313" key="1">
    <source>
        <dbReference type="EMBL" id="CAG2126941.1"/>
    </source>
</evidence>
<protein>
    <submittedName>
        <fullName evidence="1">Uncharacterized protein</fullName>
    </submittedName>
</protein>
<reference evidence="1" key="1">
    <citation type="submission" date="2021-03" db="EMBL/GenBank/DDBJ databases">
        <authorList>
            <person name="Peeters C."/>
        </authorList>
    </citation>
    <scope>NUCLEOTIDE SEQUENCE</scope>
    <source>
        <strain evidence="1">LMG 31506</strain>
    </source>
</reference>
<name>A0A916IQT6_9BURK</name>
<proteinExistence type="predicted"/>
<accession>A0A916IQT6</accession>
<comment type="caution">
    <text evidence="1">The sequence shown here is derived from an EMBL/GenBank/DDBJ whole genome shotgun (WGS) entry which is preliminary data.</text>
</comment>